<evidence type="ECO:0000259" key="2">
    <source>
        <dbReference type="Pfam" id="PF24924"/>
    </source>
</evidence>
<evidence type="ECO:0000256" key="1">
    <source>
        <dbReference type="SAM" id="Coils"/>
    </source>
</evidence>
<accession>A0A7J8W855</accession>
<dbReference type="InterPro" id="IPR056647">
    <property type="entry name" value="DUF7745"/>
</dbReference>
<feature type="coiled-coil region" evidence="1">
    <location>
        <begin position="204"/>
        <end position="259"/>
    </location>
</feature>
<feature type="domain" description="DUF7745" evidence="2">
    <location>
        <begin position="55"/>
        <end position="101"/>
    </location>
</feature>
<comment type="caution">
    <text evidence="3">The sequence shown here is derived from an EMBL/GenBank/DDBJ whole genome shotgun (WGS) entry which is preliminary data.</text>
</comment>
<dbReference type="AlphaFoldDB" id="A0A7J8W855"/>
<keyword evidence="4" id="KW-1185">Reference proteome</keyword>
<feature type="domain" description="DUF7745" evidence="2">
    <location>
        <begin position="137"/>
        <end position="218"/>
    </location>
</feature>
<name>A0A7J8W855_9ROSI</name>
<reference evidence="3 4" key="1">
    <citation type="journal article" date="2019" name="Genome Biol. Evol.">
        <title>Insights into the evolution of the New World diploid cottons (Gossypium, subgenus Houzingenia) based on genome sequencing.</title>
        <authorList>
            <person name="Grover C.E."/>
            <person name="Arick M.A. 2nd"/>
            <person name="Thrash A."/>
            <person name="Conover J.L."/>
            <person name="Sanders W.S."/>
            <person name="Peterson D.G."/>
            <person name="Frelichowski J.E."/>
            <person name="Scheffler J.A."/>
            <person name="Scheffler B.E."/>
            <person name="Wendel J.F."/>
        </authorList>
    </citation>
    <scope>NUCLEOTIDE SEQUENCE [LARGE SCALE GENOMIC DNA]</scope>
    <source>
        <strain evidence="3">57</strain>
        <tissue evidence="3">Leaf</tissue>
    </source>
</reference>
<dbReference type="PANTHER" id="PTHR48200:SF1">
    <property type="entry name" value="AMINOTRANSFERASE-LIKE PLANT MOBILE DOMAIN-CONTAINING PROTEIN"/>
    <property type="match status" value="1"/>
</dbReference>
<gene>
    <name evidence="3" type="ORF">Goklo_025264</name>
</gene>
<evidence type="ECO:0000313" key="4">
    <source>
        <dbReference type="Proteomes" id="UP000593573"/>
    </source>
</evidence>
<dbReference type="EMBL" id="JABFAB010238376">
    <property type="protein sequence ID" value="MBA0670844.1"/>
    <property type="molecule type" value="Genomic_DNA"/>
</dbReference>
<dbReference type="Pfam" id="PF24924">
    <property type="entry name" value="DUF7745"/>
    <property type="match status" value="2"/>
</dbReference>
<proteinExistence type="predicted"/>
<sequence length="282" mass="33119">MEKGFFDKVEDNVDVRAWSETTQHEKGDSLAKGYVSELWDFTRISVTQDSLDLPYLLDVKVEKHLFQALVQFWNPAYSCFTFGKVDLVPTIEEYLALLWCSKIQVDRVYSLAVFPKALGHVDEATTDLFDPLDRGLHQSQRFWKKHSEDVKWRAPWLCPDEILYRCGDFDWTTLLGIWGAVGYVPLLVLRQYRSRQFIPATHGLAKCEFSYKELEKKMEQMEEERMNLRLDVDVQKLKVERLRKGKTKVEEDLDSLKTDYKLRLSIRTAGLGKTLEQWHEEI</sequence>
<protein>
    <recommendedName>
        <fullName evidence="2">DUF7745 domain-containing protein</fullName>
    </recommendedName>
</protein>
<keyword evidence="1" id="KW-0175">Coiled coil</keyword>
<evidence type="ECO:0000313" key="3">
    <source>
        <dbReference type="EMBL" id="MBA0670844.1"/>
    </source>
</evidence>
<organism evidence="3 4">
    <name type="scientific">Gossypium klotzschianum</name>
    <dbReference type="NCBI Taxonomy" id="34286"/>
    <lineage>
        <taxon>Eukaryota</taxon>
        <taxon>Viridiplantae</taxon>
        <taxon>Streptophyta</taxon>
        <taxon>Embryophyta</taxon>
        <taxon>Tracheophyta</taxon>
        <taxon>Spermatophyta</taxon>
        <taxon>Magnoliopsida</taxon>
        <taxon>eudicotyledons</taxon>
        <taxon>Gunneridae</taxon>
        <taxon>Pentapetalae</taxon>
        <taxon>rosids</taxon>
        <taxon>malvids</taxon>
        <taxon>Malvales</taxon>
        <taxon>Malvaceae</taxon>
        <taxon>Malvoideae</taxon>
        <taxon>Gossypium</taxon>
    </lineage>
</organism>
<dbReference type="PANTHER" id="PTHR48200">
    <property type="entry name" value="PROTEIN, PUTATIVE-RELATED"/>
    <property type="match status" value="1"/>
</dbReference>
<dbReference type="Proteomes" id="UP000593573">
    <property type="component" value="Unassembled WGS sequence"/>
</dbReference>